<dbReference type="EMBL" id="JACAGJ010000001">
    <property type="protein sequence ID" value="MDM1071158.1"/>
    <property type="molecule type" value="Genomic_DNA"/>
</dbReference>
<name>A0AAJ1QBT6_9FLAO</name>
<gene>
    <name evidence="1" type="ORF">HX001_01465</name>
</gene>
<organism evidence="1 2">
    <name type="scientific">Empedobacter brevis</name>
    <dbReference type="NCBI Taxonomy" id="247"/>
    <lineage>
        <taxon>Bacteria</taxon>
        <taxon>Pseudomonadati</taxon>
        <taxon>Bacteroidota</taxon>
        <taxon>Flavobacteriia</taxon>
        <taxon>Flavobacteriales</taxon>
        <taxon>Weeksellaceae</taxon>
        <taxon>Empedobacter</taxon>
    </lineage>
</organism>
<dbReference type="GeneID" id="84648585"/>
<dbReference type="RefSeq" id="WP_146810299.1">
    <property type="nucleotide sequence ID" value="NZ_CAUPYU010000001.1"/>
</dbReference>
<reference evidence="1" key="2">
    <citation type="journal article" date="2022" name="Sci. Total Environ.">
        <title>Prevalence, transmission, and molecular epidemiology of tet(X)-positive bacteria among humans, animals, and environmental niches in China: An epidemiological, and genomic-based study.</title>
        <authorList>
            <person name="Dong N."/>
            <person name="Zeng Y."/>
            <person name="Cai C."/>
            <person name="Sun C."/>
            <person name="Lu J."/>
            <person name="Liu C."/>
            <person name="Zhou H."/>
            <person name="Sun Q."/>
            <person name="Shu L."/>
            <person name="Wang H."/>
            <person name="Wang Y."/>
            <person name="Wang S."/>
            <person name="Wu C."/>
            <person name="Chan E.W."/>
            <person name="Chen G."/>
            <person name="Shen Z."/>
            <person name="Chen S."/>
            <person name="Zhang R."/>
        </authorList>
    </citation>
    <scope>NUCLEOTIDE SEQUENCE</scope>
    <source>
        <strain evidence="1">R655-4</strain>
    </source>
</reference>
<comment type="caution">
    <text evidence="1">The sequence shown here is derived from an EMBL/GenBank/DDBJ whole genome shotgun (WGS) entry which is preliminary data.</text>
</comment>
<protein>
    <submittedName>
        <fullName evidence="1">Uncharacterized protein</fullName>
    </submittedName>
</protein>
<dbReference type="AlphaFoldDB" id="A0AAJ1QBT6"/>
<reference evidence="1" key="1">
    <citation type="submission" date="2020-06" db="EMBL/GenBank/DDBJ databases">
        <authorList>
            <person name="Dong N."/>
        </authorList>
    </citation>
    <scope>NUCLEOTIDE SEQUENCE</scope>
    <source>
        <strain evidence="1">R655-4</strain>
    </source>
</reference>
<evidence type="ECO:0000313" key="2">
    <source>
        <dbReference type="Proteomes" id="UP001170959"/>
    </source>
</evidence>
<evidence type="ECO:0000313" key="1">
    <source>
        <dbReference type="EMBL" id="MDM1071158.1"/>
    </source>
</evidence>
<sequence length="126" mass="14932">MKIEVEVFCLGIKKYLGDDDLVTFLPTYYNVFGNSNLIDEFNNHFTIDYDFINNLRSLDTFFPECLTPKTKRSNSLYNMFLDTPLAFAINQREWRSKDRLVITLIPFHIDFKGLLLQDMRNLNFSQ</sequence>
<accession>A0AAJ1QBT6</accession>
<dbReference type="Proteomes" id="UP001170959">
    <property type="component" value="Unassembled WGS sequence"/>
</dbReference>
<proteinExistence type="predicted"/>